<comment type="caution">
    <text evidence="2">The sequence shown here is derived from an EMBL/GenBank/DDBJ whole genome shotgun (WGS) entry which is preliminary data.</text>
</comment>
<keyword evidence="1" id="KW-1133">Transmembrane helix</keyword>
<keyword evidence="3" id="KW-1185">Reference proteome</keyword>
<dbReference type="EMBL" id="JAGHKO010000024">
    <property type="protein sequence ID" value="MBO9205364.1"/>
    <property type="molecule type" value="Genomic_DNA"/>
</dbReference>
<feature type="transmembrane region" description="Helical" evidence="1">
    <location>
        <begin position="66"/>
        <end position="84"/>
    </location>
</feature>
<evidence type="ECO:0000256" key="1">
    <source>
        <dbReference type="SAM" id="Phobius"/>
    </source>
</evidence>
<evidence type="ECO:0000313" key="2">
    <source>
        <dbReference type="EMBL" id="MBO9205364.1"/>
    </source>
</evidence>
<evidence type="ECO:0000313" key="3">
    <source>
        <dbReference type="Proteomes" id="UP000677244"/>
    </source>
</evidence>
<dbReference type="Proteomes" id="UP000677244">
    <property type="component" value="Unassembled WGS sequence"/>
</dbReference>
<feature type="transmembrane region" description="Helical" evidence="1">
    <location>
        <begin position="7"/>
        <end position="26"/>
    </location>
</feature>
<sequence length="91" mass="10227">MTSFISILKFFVVVVCCWYVACIVFGTHEAASDGSDEIGFPVTFKREFNGKCDPPCVETGFFPGKFILDILIVFVISFVARSVVHRIKVRK</sequence>
<name>A0ABS3Z5D6_9BACT</name>
<proteinExistence type="predicted"/>
<accession>A0ABS3Z5D6</accession>
<organism evidence="2 3">
    <name type="scientific">Niastella soli</name>
    <dbReference type="NCBI Taxonomy" id="2821487"/>
    <lineage>
        <taxon>Bacteria</taxon>
        <taxon>Pseudomonadati</taxon>
        <taxon>Bacteroidota</taxon>
        <taxon>Chitinophagia</taxon>
        <taxon>Chitinophagales</taxon>
        <taxon>Chitinophagaceae</taxon>
        <taxon>Niastella</taxon>
    </lineage>
</organism>
<reference evidence="2 3" key="1">
    <citation type="submission" date="2021-03" db="EMBL/GenBank/DDBJ databases">
        <title>Assistant Professor.</title>
        <authorList>
            <person name="Huq M.A."/>
        </authorList>
    </citation>
    <scope>NUCLEOTIDE SEQUENCE [LARGE SCALE GENOMIC DNA]</scope>
    <source>
        <strain evidence="2 3">MAH-29</strain>
    </source>
</reference>
<keyword evidence="1" id="KW-0812">Transmembrane</keyword>
<protein>
    <submittedName>
        <fullName evidence="2">Uncharacterized protein</fullName>
    </submittedName>
</protein>
<dbReference type="RefSeq" id="WP_209144868.1">
    <property type="nucleotide sequence ID" value="NZ_JAGHKO010000024.1"/>
</dbReference>
<keyword evidence="1" id="KW-0472">Membrane</keyword>
<gene>
    <name evidence="2" type="ORF">J7I42_34060</name>
</gene>